<dbReference type="Proteomes" id="UP000608071">
    <property type="component" value="Unassembled WGS sequence"/>
</dbReference>
<dbReference type="EMBL" id="JACSQL010000002">
    <property type="protein sequence ID" value="MBD7967572.1"/>
    <property type="molecule type" value="Genomic_DNA"/>
</dbReference>
<keyword evidence="2" id="KW-1185">Reference proteome</keyword>
<evidence type="ECO:0000313" key="1">
    <source>
        <dbReference type="EMBL" id="MBD7967572.1"/>
    </source>
</evidence>
<dbReference type="RefSeq" id="WP_191798827.1">
    <property type="nucleotide sequence ID" value="NZ_JACSQL010000002.1"/>
</dbReference>
<organism evidence="1 2">
    <name type="scientific">Paenibacillus gallinarum</name>
    <dbReference type="NCBI Taxonomy" id="2762232"/>
    <lineage>
        <taxon>Bacteria</taxon>
        <taxon>Bacillati</taxon>
        <taxon>Bacillota</taxon>
        <taxon>Bacilli</taxon>
        <taxon>Bacillales</taxon>
        <taxon>Paenibacillaceae</taxon>
        <taxon>Paenibacillus</taxon>
    </lineage>
</organism>
<dbReference type="InterPro" id="IPR025435">
    <property type="entry name" value="YfhD-like"/>
</dbReference>
<sequence>MSHNKRIDKVMTKTEKIKELQSSKVEDVEFSSIEADMEDIEALNRSAAADRRQTKDLHDFRFKQE</sequence>
<accession>A0ABR8SVT9</accession>
<dbReference type="Pfam" id="PF14151">
    <property type="entry name" value="YfhD"/>
    <property type="match status" value="1"/>
</dbReference>
<comment type="caution">
    <text evidence="1">The sequence shown here is derived from an EMBL/GenBank/DDBJ whole genome shotgun (WGS) entry which is preliminary data.</text>
</comment>
<gene>
    <name evidence="1" type="ORF">H9647_05820</name>
</gene>
<reference evidence="1 2" key="1">
    <citation type="submission" date="2020-08" db="EMBL/GenBank/DDBJ databases">
        <title>A Genomic Blueprint of the Chicken Gut Microbiome.</title>
        <authorList>
            <person name="Gilroy R."/>
            <person name="Ravi A."/>
            <person name="Getino M."/>
            <person name="Pursley I."/>
            <person name="Horton D.L."/>
            <person name="Alikhan N.-F."/>
            <person name="Baker D."/>
            <person name="Gharbi K."/>
            <person name="Hall N."/>
            <person name="Watson M."/>
            <person name="Adriaenssens E.M."/>
            <person name="Foster-Nyarko E."/>
            <person name="Jarju S."/>
            <person name="Secka A."/>
            <person name="Antonio M."/>
            <person name="Oren A."/>
            <person name="Chaudhuri R."/>
            <person name="La Ragione R.M."/>
            <person name="Hildebrand F."/>
            <person name="Pallen M.J."/>
        </authorList>
    </citation>
    <scope>NUCLEOTIDE SEQUENCE [LARGE SCALE GENOMIC DNA]</scope>
    <source>
        <strain evidence="1 2">Sa2BVA9</strain>
    </source>
</reference>
<evidence type="ECO:0000313" key="2">
    <source>
        <dbReference type="Proteomes" id="UP000608071"/>
    </source>
</evidence>
<proteinExistence type="predicted"/>
<name>A0ABR8SVT9_9BACL</name>
<protein>
    <submittedName>
        <fullName evidence="1">YfhD family protein</fullName>
    </submittedName>
</protein>